<proteinExistence type="predicted"/>
<feature type="region of interest" description="Disordered" evidence="2">
    <location>
        <begin position="346"/>
        <end position="367"/>
    </location>
</feature>
<keyword evidence="3" id="KW-0472">Membrane</keyword>
<evidence type="ECO:0000256" key="2">
    <source>
        <dbReference type="SAM" id="MobiDB-lite"/>
    </source>
</evidence>
<evidence type="ECO:0008006" key="5">
    <source>
        <dbReference type="Google" id="ProtNLM"/>
    </source>
</evidence>
<keyword evidence="3" id="KW-1133">Transmembrane helix</keyword>
<organism evidence="4">
    <name type="scientific">Aureoumbra lagunensis</name>
    <dbReference type="NCBI Taxonomy" id="44058"/>
    <lineage>
        <taxon>Eukaryota</taxon>
        <taxon>Sar</taxon>
        <taxon>Stramenopiles</taxon>
        <taxon>Ochrophyta</taxon>
        <taxon>Pelagophyceae</taxon>
        <taxon>Pelagomonadales</taxon>
        <taxon>Aureoumbra</taxon>
    </lineage>
</organism>
<evidence type="ECO:0000256" key="3">
    <source>
        <dbReference type="SAM" id="Phobius"/>
    </source>
</evidence>
<sequence length="397" mass="44205">MENIVDSLTDATRPTFLIGEVPPMEGTTPGAAQEICTKFVNRARSIPVDGYIIYDIQDEESRSSEPRPFPFRQLTDPSGYAALVRATSGKPTVVYKCIADNEFENWLQRCENVHGHQAINVVGRASSKGDIKQIGPSMNEAMAIVQDKSNLAFGCVCIAERHTQEYAQSRGHAAPREHENLLRKQAAGAQWFISQAVYDPIPTVALLRDYAAACKERGLKPKKIVLTFTPVSRPKTMNFLHWLGVQVPEETKNAILEQETPQQRVDKSVQLLCDCLDYILTETKSLEVPIGISVESVSIYKAEINAVHELFAKLQQRVLDARNLRWTVQWIDIALPRRPSQSNLSIVQASPRQHIKTNDDKESSTSSNISLMHEPFAMLALGATIMAIGVIIGSKFH</sequence>
<dbReference type="AlphaFoldDB" id="A0A7S3K2T2"/>
<dbReference type="EMBL" id="HBIJ01021058">
    <property type="protein sequence ID" value="CAE0372929.1"/>
    <property type="molecule type" value="Transcribed_RNA"/>
</dbReference>
<accession>A0A7S3K2T2</accession>
<feature type="transmembrane region" description="Helical" evidence="3">
    <location>
        <begin position="376"/>
        <end position="394"/>
    </location>
</feature>
<dbReference type="Gene3D" id="3.20.20.220">
    <property type="match status" value="1"/>
</dbReference>
<evidence type="ECO:0000256" key="1">
    <source>
        <dbReference type="ARBA" id="ARBA00023002"/>
    </source>
</evidence>
<dbReference type="InterPro" id="IPR029041">
    <property type="entry name" value="FAD-linked_oxidoreductase-like"/>
</dbReference>
<reference evidence="4" key="1">
    <citation type="submission" date="2021-01" db="EMBL/GenBank/DDBJ databases">
        <authorList>
            <person name="Corre E."/>
            <person name="Pelletier E."/>
            <person name="Niang G."/>
            <person name="Scheremetjew M."/>
            <person name="Finn R."/>
            <person name="Kale V."/>
            <person name="Holt S."/>
            <person name="Cochrane G."/>
            <person name="Meng A."/>
            <person name="Brown T."/>
            <person name="Cohen L."/>
        </authorList>
    </citation>
    <scope>NUCLEOTIDE SEQUENCE</scope>
    <source>
        <strain evidence="4">CCMP1510</strain>
    </source>
</reference>
<keyword evidence="3" id="KW-0812">Transmembrane</keyword>
<keyword evidence="1" id="KW-0560">Oxidoreductase</keyword>
<dbReference type="GO" id="GO:0016491">
    <property type="term" value="F:oxidoreductase activity"/>
    <property type="evidence" value="ECO:0007669"/>
    <property type="project" value="UniProtKB-KW"/>
</dbReference>
<name>A0A7S3K2T2_9STRA</name>
<evidence type="ECO:0000313" key="4">
    <source>
        <dbReference type="EMBL" id="CAE0372929.1"/>
    </source>
</evidence>
<gene>
    <name evidence="4" type="ORF">ALAG00032_LOCUS13714</name>
</gene>
<dbReference type="SUPFAM" id="SSF51730">
    <property type="entry name" value="FAD-linked oxidoreductase"/>
    <property type="match status" value="1"/>
</dbReference>
<protein>
    <recommendedName>
        <fullName evidence="5">Methylenetetrahydrofolate reductase (NAD(P)H)</fullName>
    </recommendedName>
</protein>